<organism evidence="2 3">
    <name type="scientific">Streptomyces iakyrus</name>
    <dbReference type="NCBI Taxonomy" id="68219"/>
    <lineage>
        <taxon>Bacteria</taxon>
        <taxon>Bacillati</taxon>
        <taxon>Actinomycetota</taxon>
        <taxon>Actinomycetes</taxon>
        <taxon>Kitasatosporales</taxon>
        <taxon>Streptomycetaceae</taxon>
        <taxon>Streptomyces</taxon>
    </lineage>
</organism>
<keyword evidence="1" id="KW-1133">Transmembrane helix</keyword>
<name>A0ABW8FB52_9ACTN</name>
<dbReference type="RefSeq" id="WP_388132773.1">
    <property type="nucleotide sequence ID" value="NZ_JBIADY010000003.1"/>
</dbReference>
<keyword evidence="1" id="KW-0472">Membrane</keyword>
<proteinExistence type="predicted"/>
<feature type="transmembrane region" description="Helical" evidence="1">
    <location>
        <begin position="46"/>
        <end position="68"/>
    </location>
</feature>
<protein>
    <recommendedName>
        <fullName evidence="4">Integral membrane protein</fullName>
    </recommendedName>
</protein>
<sequence length="73" mass="7858">MNLARNERENRKTAAILVGIGVLELACGISLGLLSFPSWGLTDSSFLLGKALSTLFICGAFVCLFAAIKRNRK</sequence>
<evidence type="ECO:0000313" key="3">
    <source>
        <dbReference type="Proteomes" id="UP001617511"/>
    </source>
</evidence>
<dbReference type="Proteomes" id="UP001617511">
    <property type="component" value="Unassembled WGS sequence"/>
</dbReference>
<reference evidence="2 3" key="1">
    <citation type="submission" date="2024-10" db="EMBL/GenBank/DDBJ databases">
        <title>The Natural Products Discovery Center: Release of the First 8490 Sequenced Strains for Exploring Actinobacteria Biosynthetic Diversity.</title>
        <authorList>
            <person name="Kalkreuter E."/>
            <person name="Kautsar S.A."/>
            <person name="Yang D."/>
            <person name="Bader C.D."/>
            <person name="Teijaro C.N."/>
            <person name="Fluegel L."/>
            <person name="Davis C.M."/>
            <person name="Simpson J.R."/>
            <person name="Lauterbach L."/>
            <person name="Steele A.D."/>
            <person name="Gui C."/>
            <person name="Meng S."/>
            <person name="Li G."/>
            <person name="Viehrig K."/>
            <person name="Ye F."/>
            <person name="Su P."/>
            <person name="Kiefer A.F."/>
            <person name="Nichols A."/>
            <person name="Cepeda A.J."/>
            <person name="Yan W."/>
            <person name="Fan B."/>
            <person name="Jiang Y."/>
            <person name="Adhikari A."/>
            <person name="Zheng C.-J."/>
            <person name="Schuster L."/>
            <person name="Cowan T.M."/>
            <person name="Smanski M.J."/>
            <person name="Chevrette M.G."/>
            <person name="De Carvalho L.P.S."/>
            <person name="Shen B."/>
        </authorList>
    </citation>
    <scope>NUCLEOTIDE SEQUENCE [LARGE SCALE GENOMIC DNA]</scope>
    <source>
        <strain evidence="2 3">NPDC089932</strain>
    </source>
</reference>
<evidence type="ECO:0000256" key="1">
    <source>
        <dbReference type="SAM" id="Phobius"/>
    </source>
</evidence>
<accession>A0ABW8FB52</accession>
<dbReference type="EMBL" id="JBIVGG010000003">
    <property type="protein sequence ID" value="MFJ4078965.1"/>
    <property type="molecule type" value="Genomic_DNA"/>
</dbReference>
<evidence type="ECO:0008006" key="4">
    <source>
        <dbReference type="Google" id="ProtNLM"/>
    </source>
</evidence>
<evidence type="ECO:0000313" key="2">
    <source>
        <dbReference type="EMBL" id="MFJ4078965.1"/>
    </source>
</evidence>
<gene>
    <name evidence="2" type="ORF">ACIP2Z_08435</name>
</gene>
<comment type="caution">
    <text evidence="2">The sequence shown here is derived from an EMBL/GenBank/DDBJ whole genome shotgun (WGS) entry which is preliminary data.</text>
</comment>
<keyword evidence="3" id="KW-1185">Reference proteome</keyword>
<feature type="transmembrane region" description="Helical" evidence="1">
    <location>
        <begin position="12"/>
        <end position="34"/>
    </location>
</feature>
<keyword evidence="1" id="KW-0812">Transmembrane</keyword>